<name>A0A6A6FAU6_9PEZI</name>
<dbReference type="Proteomes" id="UP000799539">
    <property type="component" value="Unassembled WGS sequence"/>
</dbReference>
<dbReference type="AlphaFoldDB" id="A0A6A6FAU6"/>
<dbReference type="OrthoDB" id="5342588at2759"/>
<evidence type="ECO:0000313" key="2">
    <source>
        <dbReference type="EMBL" id="KAF2210570.1"/>
    </source>
</evidence>
<protein>
    <submittedName>
        <fullName evidence="2">Uncharacterized protein</fullName>
    </submittedName>
</protein>
<reference evidence="2" key="1">
    <citation type="journal article" date="2020" name="Stud. Mycol.">
        <title>101 Dothideomycetes genomes: a test case for predicting lifestyles and emergence of pathogens.</title>
        <authorList>
            <person name="Haridas S."/>
            <person name="Albert R."/>
            <person name="Binder M."/>
            <person name="Bloem J."/>
            <person name="Labutti K."/>
            <person name="Salamov A."/>
            <person name="Andreopoulos B."/>
            <person name="Baker S."/>
            <person name="Barry K."/>
            <person name="Bills G."/>
            <person name="Bluhm B."/>
            <person name="Cannon C."/>
            <person name="Castanera R."/>
            <person name="Culley D."/>
            <person name="Daum C."/>
            <person name="Ezra D."/>
            <person name="Gonzalez J."/>
            <person name="Henrissat B."/>
            <person name="Kuo A."/>
            <person name="Liang C."/>
            <person name="Lipzen A."/>
            <person name="Lutzoni F."/>
            <person name="Magnuson J."/>
            <person name="Mondo S."/>
            <person name="Nolan M."/>
            <person name="Ohm R."/>
            <person name="Pangilinan J."/>
            <person name="Park H.-J."/>
            <person name="Ramirez L."/>
            <person name="Alfaro M."/>
            <person name="Sun H."/>
            <person name="Tritt A."/>
            <person name="Yoshinaga Y."/>
            <person name="Zwiers L.-H."/>
            <person name="Turgeon B."/>
            <person name="Goodwin S."/>
            <person name="Spatafora J."/>
            <person name="Crous P."/>
            <person name="Grigoriev I."/>
        </authorList>
    </citation>
    <scope>NUCLEOTIDE SEQUENCE</scope>
    <source>
        <strain evidence="2">SCOH1-5</strain>
    </source>
</reference>
<sequence length="353" mass="37691">MSVNTARQLHWTQRIALVRHNLHAASRSGDFGFFKALQAAGMLEGTNHFASLAATLGDEADTVMAAMDNLNGGMAFIHQDAFRNVYNSIKDHMRDEATKGAEISKLYVDIAMQKNMAGMAIDKLCSSAITLINQQPAAQAQDQAANVFVTGVTLIADCVEVVIKQLDTIDQKMDDFIRLEESWNTVKSSVVSANAGLKGVYYMLDAPEPREATRSSSIASASSSVFRRLSTAFQGAQSPGPGTRASSIASAGAAPPATYRTPAYVRNSITAGCPTSMPSNAHAAAFNLNSFNSNAFDKNVFNHSHQAHKLSTIPPTPHSEEHDPFDTADMEDVPPVPELPGALQPSLGSLPVA</sequence>
<evidence type="ECO:0000256" key="1">
    <source>
        <dbReference type="SAM" id="MobiDB-lite"/>
    </source>
</evidence>
<evidence type="ECO:0000313" key="3">
    <source>
        <dbReference type="Proteomes" id="UP000799539"/>
    </source>
</evidence>
<dbReference type="EMBL" id="ML992680">
    <property type="protein sequence ID" value="KAF2210570.1"/>
    <property type="molecule type" value="Genomic_DNA"/>
</dbReference>
<organism evidence="2 3">
    <name type="scientific">Cercospora zeae-maydis SCOH1-5</name>
    <dbReference type="NCBI Taxonomy" id="717836"/>
    <lineage>
        <taxon>Eukaryota</taxon>
        <taxon>Fungi</taxon>
        <taxon>Dikarya</taxon>
        <taxon>Ascomycota</taxon>
        <taxon>Pezizomycotina</taxon>
        <taxon>Dothideomycetes</taxon>
        <taxon>Dothideomycetidae</taxon>
        <taxon>Mycosphaerellales</taxon>
        <taxon>Mycosphaerellaceae</taxon>
        <taxon>Cercospora</taxon>
    </lineage>
</organism>
<proteinExistence type="predicted"/>
<feature type="region of interest" description="Disordered" evidence="1">
    <location>
        <begin position="306"/>
        <end position="353"/>
    </location>
</feature>
<gene>
    <name evidence="2" type="ORF">CERZMDRAFT_99187</name>
</gene>
<keyword evidence="3" id="KW-1185">Reference proteome</keyword>
<accession>A0A6A6FAU6</accession>